<dbReference type="InterPro" id="IPR011051">
    <property type="entry name" value="RmlC_Cupin_sf"/>
</dbReference>
<dbReference type="PANTHER" id="PTHR46796:SF6">
    <property type="entry name" value="ARAC SUBFAMILY"/>
    <property type="match status" value="1"/>
</dbReference>
<gene>
    <name evidence="6" type="ORF">SAMN05660976_01429</name>
</gene>
<evidence type="ECO:0000313" key="7">
    <source>
        <dbReference type="Proteomes" id="UP000198953"/>
    </source>
</evidence>
<feature type="compositionally biased region" description="Low complexity" evidence="4">
    <location>
        <begin position="296"/>
        <end position="324"/>
    </location>
</feature>
<dbReference type="GO" id="GO:0043565">
    <property type="term" value="F:sequence-specific DNA binding"/>
    <property type="evidence" value="ECO:0007669"/>
    <property type="project" value="InterPro"/>
</dbReference>
<dbReference type="SUPFAM" id="SSF51182">
    <property type="entry name" value="RmlC-like cupins"/>
    <property type="match status" value="1"/>
</dbReference>
<protein>
    <submittedName>
        <fullName evidence="6">AraC-type DNA-binding protein</fullName>
    </submittedName>
</protein>
<dbReference type="STRING" id="46177.SAMN05660976_01429"/>
<dbReference type="Pfam" id="PF12833">
    <property type="entry name" value="HTH_18"/>
    <property type="match status" value="1"/>
</dbReference>
<evidence type="ECO:0000256" key="2">
    <source>
        <dbReference type="ARBA" id="ARBA00023125"/>
    </source>
</evidence>
<dbReference type="InterPro" id="IPR050204">
    <property type="entry name" value="AraC_XylS_family_regulators"/>
</dbReference>
<evidence type="ECO:0000256" key="4">
    <source>
        <dbReference type="SAM" id="MobiDB-lite"/>
    </source>
</evidence>
<evidence type="ECO:0000256" key="3">
    <source>
        <dbReference type="ARBA" id="ARBA00023163"/>
    </source>
</evidence>
<feature type="region of interest" description="Disordered" evidence="4">
    <location>
        <begin position="278"/>
        <end position="392"/>
    </location>
</feature>
<organism evidence="6 7">
    <name type="scientific">Nonomuraea pusilla</name>
    <dbReference type="NCBI Taxonomy" id="46177"/>
    <lineage>
        <taxon>Bacteria</taxon>
        <taxon>Bacillati</taxon>
        <taxon>Actinomycetota</taxon>
        <taxon>Actinomycetes</taxon>
        <taxon>Streptosporangiales</taxon>
        <taxon>Streptosporangiaceae</taxon>
        <taxon>Nonomuraea</taxon>
    </lineage>
</organism>
<dbReference type="InterPro" id="IPR018060">
    <property type="entry name" value="HTH_AraC"/>
</dbReference>
<feature type="compositionally biased region" description="Polar residues" evidence="4">
    <location>
        <begin position="282"/>
        <end position="295"/>
    </location>
</feature>
<feature type="compositionally biased region" description="Pro residues" evidence="4">
    <location>
        <begin position="325"/>
        <end position="369"/>
    </location>
</feature>
<feature type="domain" description="HTH araC/xylS-type" evidence="5">
    <location>
        <begin position="187"/>
        <end position="285"/>
    </location>
</feature>
<dbReference type="AlphaFoldDB" id="A0A1H7L2W8"/>
<keyword evidence="2 6" id="KW-0238">DNA-binding</keyword>
<evidence type="ECO:0000313" key="6">
    <source>
        <dbReference type="EMBL" id="SEK92725.1"/>
    </source>
</evidence>
<accession>A0A1H7L2W8</accession>
<dbReference type="GO" id="GO:0003700">
    <property type="term" value="F:DNA-binding transcription factor activity"/>
    <property type="evidence" value="ECO:0007669"/>
    <property type="project" value="InterPro"/>
</dbReference>
<dbReference type="Pfam" id="PF02311">
    <property type="entry name" value="AraC_binding"/>
    <property type="match status" value="1"/>
</dbReference>
<name>A0A1H7L2W8_9ACTN</name>
<dbReference type="SUPFAM" id="SSF46689">
    <property type="entry name" value="Homeodomain-like"/>
    <property type="match status" value="1"/>
</dbReference>
<feature type="compositionally biased region" description="Basic residues" evidence="4">
    <location>
        <begin position="370"/>
        <end position="384"/>
    </location>
</feature>
<dbReference type="PROSITE" id="PS01124">
    <property type="entry name" value="HTH_ARAC_FAMILY_2"/>
    <property type="match status" value="1"/>
</dbReference>
<reference evidence="6 7" key="1">
    <citation type="submission" date="2016-10" db="EMBL/GenBank/DDBJ databases">
        <authorList>
            <person name="de Groot N.N."/>
        </authorList>
    </citation>
    <scope>NUCLEOTIDE SEQUENCE [LARGE SCALE GENOMIC DNA]</scope>
    <source>
        <strain evidence="6 7">DSM 43357</strain>
    </source>
</reference>
<keyword evidence="7" id="KW-1185">Reference proteome</keyword>
<dbReference type="Proteomes" id="UP000198953">
    <property type="component" value="Unassembled WGS sequence"/>
</dbReference>
<proteinExistence type="predicted"/>
<dbReference type="EMBL" id="FOBF01000003">
    <property type="protein sequence ID" value="SEK92725.1"/>
    <property type="molecule type" value="Genomic_DNA"/>
</dbReference>
<keyword evidence="3" id="KW-0804">Transcription</keyword>
<keyword evidence="1" id="KW-0805">Transcription regulation</keyword>
<sequence>MENGHSAVRQLRYLPAVGSAYGVEVLSFAALRAMDVHRRRTQPQRPDFHVFALVSSGTGAHEADFHSYQLEEGSAVWIRPGMVHRWSDIDACDGPLVLFLPGFLPGFTAPEAAAPACWHLDRQRLSLALLAAEHLDREHDAAVRTPRLASPALLSHLLAALILRALPDPPASAATTGSGGRHTEVFRAYRAAVEEHFTDWHHVADYARHLGYDVRTLTRATRAATGTGAKTFLDQRILLEAKRLLAHTDLPVGGCARRLGFGDVGNFTTFFRRQADTPPATWRTTHSAAHSTPQNAADSAPDSAARSAPDSAARSAADSADPGTPRAPPTVPPAAPLKAPPTVPPPPPPLSLPLPAVPPSALPAVPHPPPHPRRAQPRRQRTRHCGACPAGVLSSAGDVEAVPLRPW</sequence>
<dbReference type="Gene3D" id="1.10.10.60">
    <property type="entry name" value="Homeodomain-like"/>
    <property type="match status" value="1"/>
</dbReference>
<dbReference type="RefSeq" id="WP_218153908.1">
    <property type="nucleotide sequence ID" value="NZ_FOBF01000003.1"/>
</dbReference>
<dbReference type="SMART" id="SM00342">
    <property type="entry name" value="HTH_ARAC"/>
    <property type="match status" value="1"/>
</dbReference>
<evidence type="ECO:0000256" key="1">
    <source>
        <dbReference type="ARBA" id="ARBA00023015"/>
    </source>
</evidence>
<dbReference type="InterPro" id="IPR009057">
    <property type="entry name" value="Homeodomain-like_sf"/>
</dbReference>
<dbReference type="PANTHER" id="PTHR46796">
    <property type="entry name" value="HTH-TYPE TRANSCRIPTIONAL ACTIVATOR RHAS-RELATED"/>
    <property type="match status" value="1"/>
</dbReference>
<evidence type="ECO:0000259" key="5">
    <source>
        <dbReference type="PROSITE" id="PS01124"/>
    </source>
</evidence>
<dbReference type="InterPro" id="IPR003313">
    <property type="entry name" value="AraC-bd"/>
</dbReference>